<feature type="region of interest" description="Disordered" evidence="1">
    <location>
        <begin position="254"/>
        <end position="275"/>
    </location>
</feature>
<feature type="transmembrane region" description="Helical" evidence="2">
    <location>
        <begin position="167"/>
        <end position="189"/>
    </location>
</feature>
<keyword evidence="2" id="KW-1133">Transmembrane helix</keyword>
<feature type="compositionally biased region" description="Low complexity" evidence="1">
    <location>
        <begin position="257"/>
        <end position="272"/>
    </location>
</feature>
<protein>
    <submittedName>
        <fullName evidence="3">Uncharacterized protein</fullName>
    </submittedName>
</protein>
<dbReference type="Proteomes" id="UP000092993">
    <property type="component" value="Unassembled WGS sequence"/>
</dbReference>
<feature type="region of interest" description="Disordered" evidence="1">
    <location>
        <begin position="103"/>
        <end position="162"/>
    </location>
</feature>
<feature type="compositionally biased region" description="Polar residues" evidence="1">
    <location>
        <begin position="150"/>
        <end position="161"/>
    </location>
</feature>
<organism evidence="3 4">
    <name type="scientific">Grifola frondosa</name>
    <name type="common">Maitake</name>
    <name type="synonym">Polyporus frondosus</name>
    <dbReference type="NCBI Taxonomy" id="5627"/>
    <lineage>
        <taxon>Eukaryota</taxon>
        <taxon>Fungi</taxon>
        <taxon>Dikarya</taxon>
        <taxon>Basidiomycota</taxon>
        <taxon>Agaricomycotina</taxon>
        <taxon>Agaricomycetes</taxon>
        <taxon>Polyporales</taxon>
        <taxon>Grifolaceae</taxon>
        <taxon>Grifola</taxon>
    </lineage>
</organism>
<gene>
    <name evidence="3" type="ORF">A0H81_01538</name>
</gene>
<dbReference type="EMBL" id="LUGG01000001">
    <property type="protein sequence ID" value="OBZ79879.1"/>
    <property type="molecule type" value="Genomic_DNA"/>
</dbReference>
<accession>A0A1C7MTT0</accession>
<proteinExistence type="predicted"/>
<feature type="compositionally biased region" description="Low complexity" evidence="1">
    <location>
        <begin position="103"/>
        <end position="149"/>
    </location>
</feature>
<evidence type="ECO:0000313" key="3">
    <source>
        <dbReference type="EMBL" id="OBZ79879.1"/>
    </source>
</evidence>
<evidence type="ECO:0000256" key="2">
    <source>
        <dbReference type="SAM" id="Phobius"/>
    </source>
</evidence>
<feature type="region of interest" description="Disordered" evidence="1">
    <location>
        <begin position="317"/>
        <end position="346"/>
    </location>
</feature>
<sequence length="346" mass="35733">MARPPSPTSRASLVLHLAGGHHDSAVYECGPDLHLWAAPNRAINPGDPVLHDFGQLNSSFILWTVDLPVGQNVSFTYVRTADPTNLFASDIAYTVVPGPNSSCLSSTSSNAPNTTSGLTSASPLVSSSPSTLENSSPTSTVTSTSSNPTRIATSTNSSSKRTATSTIIGAAIGGAVAAILFAASVAAWFRHRARMRSRAGKSAYEHSLLEAGDESDSGFPPPRETAQLSSESALPVAPLHPYMLKVAGHDMSSVHNSLSSSATPSKSADGSSAVTRGKAVVGESIPSLVDLTSPVAAAPERGQRAVDAGIVLASGDSGLLPPAYEDVSIRPREDNQTVARQTPRKP</sequence>
<dbReference type="OrthoDB" id="2800881at2759"/>
<evidence type="ECO:0000256" key="1">
    <source>
        <dbReference type="SAM" id="MobiDB-lite"/>
    </source>
</evidence>
<keyword evidence="2" id="KW-0812">Transmembrane</keyword>
<name>A0A1C7MTT0_GRIFR</name>
<reference evidence="3 4" key="1">
    <citation type="submission" date="2016-03" db="EMBL/GenBank/DDBJ databases">
        <title>Whole genome sequencing of Grifola frondosa 9006-11.</title>
        <authorList>
            <person name="Min B."/>
            <person name="Park H."/>
            <person name="Kim J.-G."/>
            <person name="Cho H."/>
            <person name="Oh Y.-L."/>
            <person name="Kong W.-S."/>
            <person name="Choi I.-G."/>
        </authorList>
    </citation>
    <scope>NUCLEOTIDE SEQUENCE [LARGE SCALE GENOMIC DNA]</scope>
    <source>
        <strain evidence="3 4">9006-11</strain>
    </source>
</reference>
<comment type="caution">
    <text evidence="3">The sequence shown here is derived from an EMBL/GenBank/DDBJ whole genome shotgun (WGS) entry which is preliminary data.</text>
</comment>
<keyword evidence="4" id="KW-1185">Reference proteome</keyword>
<keyword evidence="2" id="KW-0472">Membrane</keyword>
<evidence type="ECO:0000313" key="4">
    <source>
        <dbReference type="Proteomes" id="UP000092993"/>
    </source>
</evidence>
<dbReference type="AlphaFoldDB" id="A0A1C7MTT0"/>